<sequence>MKKLGKRTTGSFDISTTYGSCYCFSKSMYYYWGERLENNM</sequence>
<reference evidence="1 2" key="1">
    <citation type="submission" date="2018-05" db="EMBL/GenBank/DDBJ databases">
        <title>Genomic Encyclopedia of Type Strains, Phase IV (KMG-IV): sequencing the most valuable type-strain genomes for metagenomic binning, comparative biology and taxonomic classification.</title>
        <authorList>
            <person name="Goeker M."/>
        </authorList>
    </citation>
    <scope>NUCLEOTIDE SEQUENCE [LARGE SCALE GENOMIC DNA]</scope>
    <source>
        <strain evidence="1 2">DSM 28816</strain>
    </source>
</reference>
<accession>A0A318EKD4</accession>
<evidence type="ECO:0000313" key="2">
    <source>
        <dbReference type="Proteomes" id="UP000247523"/>
    </source>
</evidence>
<dbReference type="AlphaFoldDB" id="A0A318EKD4"/>
<dbReference type="RefSeq" id="WP_278321197.1">
    <property type="nucleotide sequence ID" value="NZ_NOKA02000037.1"/>
</dbReference>
<name>A0A318EKD4_9FIRM</name>
<comment type="caution">
    <text evidence="1">The sequence shown here is derived from an EMBL/GenBank/DDBJ whole genome shotgun (WGS) entry which is preliminary data.</text>
</comment>
<dbReference type="EMBL" id="QICS01000011">
    <property type="protein sequence ID" value="PXV86891.1"/>
    <property type="molecule type" value="Genomic_DNA"/>
</dbReference>
<proteinExistence type="predicted"/>
<dbReference type="Proteomes" id="UP000247523">
    <property type="component" value="Unassembled WGS sequence"/>
</dbReference>
<organism evidence="1 2">
    <name type="scientific">Lachnotalea glycerini</name>
    <dbReference type="NCBI Taxonomy" id="1763509"/>
    <lineage>
        <taxon>Bacteria</taxon>
        <taxon>Bacillati</taxon>
        <taxon>Bacillota</taxon>
        <taxon>Clostridia</taxon>
        <taxon>Lachnospirales</taxon>
        <taxon>Lachnospiraceae</taxon>
        <taxon>Lachnotalea</taxon>
    </lineage>
</organism>
<protein>
    <submittedName>
        <fullName evidence="1">Uncharacterized protein</fullName>
    </submittedName>
</protein>
<evidence type="ECO:0000313" key="1">
    <source>
        <dbReference type="EMBL" id="PXV86891.1"/>
    </source>
</evidence>
<gene>
    <name evidence="1" type="ORF">C8E03_11191</name>
</gene>